<accession>A0A380EPR0</accession>
<sequence>MTGTIEESNDSKPIDFEYHTAVEGAEGHAEGTIETEEDSIHVDLKNRHMKIQNIMLMLLNMKKIQPRWWSGYY</sequence>
<gene>
    <name evidence="1" type="primary">fnbB_2</name>
    <name evidence="1" type="ORF">NCTC10702_03888</name>
</gene>
<reference evidence="1 2" key="1">
    <citation type="submission" date="2018-06" db="EMBL/GenBank/DDBJ databases">
        <authorList>
            <consortium name="Pathogen Informatics"/>
            <person name="Doyle S."/>
        </authorList>
    </citation>
    <scope>NUCLEOTIDE SEQUENCE [LARGE SCALE GENOMIC DNA]</scope>
    <source>
        <strain evidence="1 2">NCTC10702</strain>
    </source>
</reference>
<proteinExistence type="predicted"/>
<evidence type="ECO:0000313" key="2">
    <source>
        <dbReference type="Proteomes" id="UP000254116"/>
    </source>
</evidence>
<dbReference type="AlphaFoldDB" id="A0A380EPR0"/>
<evidence type="ECO:0000313" key="1">
    <source>
        <dbReference type="EMBL" id="SUL37869.1"/>
    </source>
</evidence>
<dbReference type="Proteomes" id="UP000254116">
    <property type="component" value="Unassembled WGS sequence"/>
</dbReference>
<protein>
    <submittedName>
        <fullName evidence="1">Fibronectin binding protein B</fullName>
    </submittedName>
</protein>
<organism evidence="1 2">
    <name type="scientific">Staphylococcus aureus</name>
    <dbReference type="NCBI Taxonomy" id="1280"/>
    <lineage>
        <taxon>Bacteria</taxon>
        <taxon>Bacillati</taxon>
        <taxon>Bacillota</taxon>
        <taxon>Bacilli</taxon>
        <taxon>Bacillales</taxon>
        <taxon>Staphylococcaceae</taxon>
        <taxon>Staphylococcus</taxon>
    </lineage>
</organism>
<name>A0A380EPR0_STAAU</name>
<dbReference type="EMBL" id="UHBY01000003">
    <property type="protein sequence ID" value="SUL37869.1"/>
    <property type="molecule type" value="Genomic_DNA"/>
</dbReference>